<accession>A0A2K3CVJ0</accession>
<evidence type="ECO:0000313" key="2">
    <source>
        <dbReference type="EMBL" id="PNW72288.1"/>
    </source>
</evidence>
<dbReference type="Proteomes" id="UP000006906">
    <property type="component" value="Chromosome 16"/>
</dbReference>
<dbReference type="InParanoid" id="A0A2K3CVJ0"/>
<dbReference type="AlphaFoldDB" id="A0A2K3CVJ0"/>
<gene>
    <name evidence="2" type="ORF">CHLRE_16g674400v5</name>
</gene>
<reference evidence="2 3" key="1">
    <citation type="journal article" date="2007" name="Science">
        <title>The Chlamydomonas genome reveals the evolution of key animal and plant functions.</title>
        <authorList>
            <person name="Merchant S.S."/>
            <person name="Prochnik S.E."/>
            <person name="Vallon O."/>
            <person name="Harris E.H."/>
            <person name="Karpowicz S.J."/>
            <person name="Witman G.B."/>
            <person name="Terry A."/>
            <person name="Salamov A."/>
            <person name="Fritz-Laylin L.K."/>
            <person name="Marechal-Drouard L."/>
            <person name="Marshall W.F."/>
            <person name="Qu L.H."/>
            <person name="Nelson D.R."/>
            <person name="Sanderfoot A.A."/>
            <person name="Spalding M.H."/>
            <person name="Kapitonov V.V."/>
            <person name="Ren Q."/>
            <person name="Ferris P."/>
            <person name="Lindquist E."/>
            <person name="Shapiro H."/>
            <person name="Lucas S.M."/>
            <person name="Grimwood J."/>
            <person name="Schmutz J."/>
            <person name="Cardol P."/>
            <person name="Cerutti H."/>
            <person name="Chanfreau G."/>
            <person name="Chen C.L."/>
            <person name="Cognat V."/>
            <person name="Croft M.T."/>
            <person name="Dent R."/>
            <person name="Dutcher S."/>
            <person name="Fernandez E."/>
            <person name="Fukuzawa H."/>
            <person name="Gonzalez-Ballester D."/>
            <person name="Gonzalez-Halphen D."/>
            <person name="Hallmann A."/>
            <person name="Hanikenne M."/>
            <person name="Hippler M."/>
            <person name="Inwood W."/>
            <person name="Jabbari K."/>
            <person name="Kalanon M."/>
            <person name="Kuras R."/>
            <person name="Lefebvre P.A."/>
            <person name="Lemaire S.D."/>
            <person name="Lobanov A.V."/>
            <person name="Lohr M."/>
            <person name="Manuell A."/>
            <person name="Meier I."/>
            <person name="Mets L."/>
            <person name="Mittag M."/>
            <person name="Mittelmeier T."/>
            <person name="Moroney J.V."/>
            <person name="Moseley J."/>
            <person name="Napoli C."/>
            <person name="Nedelcu A.M."/>
            <person name="Niyogi K."/>
            <person name="Novoselov S.V."/>
            <person name="Paulsen I.T."/>
            <person name="Pazour G."/>
            <person name="Purton S."/>
            <person name="Ral J.P."/>
            <person name="Riano-Pachon D.M."/>
            <person name="Riekhof W."/>
            <person name="Rymarquis L."/>
            <person name="Schroda M."/>
            <person name="Stern D."/>
            <person name="Umen J."/>
            <person name="Willows R."/>
            <person name="Wilson N."/>
            <person name="Zimmer S.L."/>
            <person name="Allmer J."/>
            <person name="Balk J."/>
            <person name="Bisova K."/>
            <person name="Chen C.J."/>
            <person name="Elias M."/>
            <person name="Gendler K."/>
            <person name="Hauser C."/>
            <person name="Lamb M.R."/>
            <person name="Ledford H."/>
            <person name="Long J.C."/>
            <person name="Minagawa J."/>
            <person name="Page M.D."/>
            <person name="Pan J."/>
            <person name="Pootakham W."/>
            <person name="Roje S."/>
            <person name="Rose A."/>
            <person name="Stahlberg E."/>
            <person name="Terauchi A.M."/>
            <person name="Yang P."/>
            <person name="Ball S."/>
            <person name="Bowler C."/>
            <person name="Dieckmann C.L."/>
            <person name="Gladyshev V.N."/>
            <person name="Green P."/>
            <person name="Jorgensen R."/>
            <person name="Mayfield S."/>
            <person name="Mueller-Roeber B."/>
            <person name="Rajamani S."/>
            <person name="Sayre R.T."/>
            <person name="Brokstein P."/>
            <person name="Dubchak I."/>
            <person name="Goodstein D."/>
            <person name="Hornick L."/>
            <person name="Huang Y.W."/>
            <person name="Jhaveri J."/>
            <person name="Luo Y."/>
            <person name="Martinez D."/>
            <person name="Ngau W.C."/>
            <person name="Otillar B."/>
            <person name="Poliakov A."/>
            <person name="Porter A."/>
            <person name="Szajkowski L."/>
            <person name="Werner G."/>
            <person name="Zhou K."/>
            <person name="Grigoriev I.V."/>
            <person name="Rokhsar D.S."/>
            <person name="Grossman A.R."/>
        </authorList>
    </citation>
    <scope>NUCLEOTIDE SEQUENCE [LARGE SCALE GENOMIC DNA]</scope>
    <source>
        <strain evidence="3">CC-503</strain>
    </source>
</reference>
<evidence type="ECO:0000313" key="3">
    <source>
        <dbReference type="Proteomes" id="UP000006906"/>
    </source>
</evidence>
<protein>
    <submittedName>
        <fullName evidence="2">Uncharacterized protein</fullName>
    </submittedName>
</protein>
<dbReference type="RefSeq" id="XP_042916129.1">
    <property type="nucleotide sequence ID" value="XM_043071241.1"/>
</dbReference>
<dbReference type="KEGG" id="cre:CHLRE_16g674400v5"/>
<feature type="signal peptide" evidence="1">
    <location>
        <begin position="1"/>
        <end position="19"/>
    </location>
</feature>
<sequence>MGILKFTLFNIALSSFALGALKSRGAITVKPEQIKNEYVRYAFVSMTSLGESAYVSSTNFIASLNQKPK</sequence>
<evidence type="ECO:0000256" key="1">
    <source>
        <dbReference type="SAM" id="SignalP"/>
    </source>
</evidence>
<dbReference type="GeneID" id="66056664"/>
<dbReference type="EMBL" id="CM008977">
    <property type="protein sequence ID" value="PNW72288.1"/>
    <property type="molecule type" value="Genomic_DNA"/>
</dbReference>
<feature type="chain" id="PRO_5014391078" evidence="1">
    <location>
        <begin position="20"/>
        <end position="69"/>
    </location>
</feature>
<proteinExistence type="predicted"/>
<dbReference type="OrthoDB" id="523771at2759"/>
<dbReference type="Gramene" id="PNW72288">
    <property type="protein sequence ID" value="PNW72288"/>
    <property type="gene ID" value="CHLRE_16g674400v5"/>
</dbReference>
<keyword evidence="1" id="KW-0732">Signal</keyword>
<organism evidence="2 3">
    <name type="scientific">Chlamydomonas reinhardtii</name>
    <name type="common">Chlamydomonas smithii</name>
    <dbReference type="NCBI Taxonomy" id="3055"/>
    <lineage>
        <taxon>Eukaryota</taxon>
        <taxon>Viridiplantae</taxon>
        <taxon>Chlorophyta</taxon>
        <taxon>core chlorophytes</taxon>
        <taxon>Chlorophyceae</taxon>
        <taxon>CS clade</taxon>
        <taxon>Chlamydomonadales</taxon>
        <taxon>Chlamydomonadaceae</taxon>
        <taxon>Chlamydomonas</taxon>
    </lineage>
</organism>
<name>A0A2K3CVJ0_CHLRE</name>
<keyword evidence="3" id="KW-1185">Reference proteome</keyword>